<evidence type="ECO:0000313" key="1">
    <source>
        <dbReference type="EMBL" id="QHT85599.1"/>
    </source>
</evidence>
<organism evidence="1">
    <name type="scientific">viral metagenome</name>
    <dbReference type="NCBI Taxonomy" id="1070528"/>
    <lineage>
        <taxon>unclassified sequences</taxon>
        <taxon>metagenomes</taxon>
        <taxon>organismal metagenomes</taxon>
    </lineage>
</organism>
<dbReference type="EMBL" id="MN740043">
    <property type="protein sequence ID" value="QHT85599.1"/>
    <property type="molecule type" value="Genomic_DNA"/>
</dbReference>
<proteinExistence type="predicted"/>
<sequence length="97" mass="11485">MDFSFYRDPLIRTIFERAYYTISDMNGWKAVYRLNKVSMIDDPEIFKIFEKVNKIINEVSKNNSRITVSAGYIMSTIHFIITNPHGLQYIREAELNK</sequence>
<accession>A0A6C0HYI8</accession>
<name>A0A6C0HYI8_9ZZZZ</name>
<protein>
    <submittedName>
        <fullName evidence="1">Uncharacterized protein</fullName>
    </submittedName>
</protein>
<dbReference type="AlphaFoldDB" id="A0A6C0HYI8"/>
<reference evidence="1" key="1">
    <citation type="journal article" date="2020" name="Nature">
        <title>Giant virus diversity and host interactions through global metagenomics.</title>
        <authorList>
            <person name="Schulz F."/>
            <person name="Roux S."/>
            <person name="Paez-Espino D."/>
            <person name="Jungbluth S."/>
            <person name="Walsh D.A."/>
            <person name="Denef V.J."/>
            <person name="McMahon K.D."/>
            <person name="Konstantinidis K.T."/>
            <person name="Eloe-Fadrosh E.A."/>
            <person name="Kyrpides N.C."/>
            <person name="Woyke T."/>
        </authorList>
    </citation>
    <scope>NUCLEOTIDE SEQUENCE</scope>
    <source>
        <strain evidence="1">GVMAG-M-3300023184-182</strain>
    </source>
</reference>